<dbReference type="Pfam" id="PF00005">
    <property type="entry name" value="ABC_tran"/>
    <property type="match status" value="1"/>
</dbReference>
<dbReference type="GO" id="GO:0005524">
    <property type="term" value="F:ATP binding"/>
    <property type="evidence" value="ECO:0007669"/>
    <property type="project" value="InterPro"/>
</dbReference>
<dbReference type="Gene3D" id="3.40.50.300">
    <property type="entry name" value="P-loop containing nucleotide triphosphate hydrolases"/>
    <property type="match status" value="1"/>
</dbReference>
<accession>A0A382JQA8</accession>
<reference evidence="2" key="1">
    <citation type="submission" date="2018-05" db="EMBL/GenBank/DDBJ databases">
        <authorList>
            <person name="Lanie J.A."/>
            <person name="Ng W.-L."/>
            <person name="Kazmierczak K.M."/>
            <person name="Andrzejewski T.M."/>
            <person name="Davidsen T.M."/>
            <person name="Wayne K.J."/>
            <person name="Tettelin H."/>
            <person name="Glass J.I."/>
            <person name="Rusch D."/>
            <person name="Podicherti R."/>
            <person name="Tsui H.-C.T."/>
            <person name="Winkler M.E."/>
        </authorList>
    </citation>
    <scope>NUCLEOTIDE SEQUENCE</scope>
</reference>
<dbReference type="EMBL" id="UINC01075320">
    <property type="protein sequence ID" value="SVC13383.1"/>
    <property type="molecule type" value="Genomic_DNA"/>
</dbReference>
<dbReference type="InterPro" id="IPR027417">
    <property type="entry name" value="P-loop_NTPase"/>
</dbReference>
<proteinExistence type="predicted"/>
<feature type="non-terminal residue" evidence="2">
    <location>
        <position position="51"/>
    </location>
</feature>
<dbReference type="AlphaFoldDB" id="A0A382JQA8"/>
<dbReference type="GO" id="GO:0016887">
    <property type="term" value="F:ATP hydrolysis activity"/>
    <property type="evidence" value="ECO:0007669"/>
    <property type="project" value="InterPro"/>
</dbReference>
<name>A0A382JQA8_9ZZZZ</name>
<evidence type="ECO:0000259" key="1">
    <source>
        <dbReference type="Pfam" id="PF00005"/>
    </source>
</evidence>
<evidence type="ECO:0000313" key="2">
    <source>
        <dbReference type="EMBL" id="SVC13383.1"/>
    </source>
</evidence>
<dbReference type="SUPFAM" id="SSF52540">
    <property type="entry name" value="P-loop containing nucleoside triphosphate hydrolases"/>
    <property type="match status" value="1"/>
</dbReference>
<gene>
    <name evidence="2" type="ORF">METZ01_LOCUS266237</name>
</gene>
<sequence length="51" mass="5461">MGPNGSGKTTLLRILATELACSFGSLEIFGVPPGVNKLTVRRRMGFARDQP</sequence>
<feature type="domain" description="ABC transporter" evidence="1">
    <location>
        <begin position="1"/>
        <end position="35"/>
    </location>
</feature>
<protein>
    <recommendedName>
        <fullName evidence="1">ABC transporter domain-containing protein</fullName>
    </recommendedName>
</protein>
<organism evidence="2">
    <name type="scientific">marine metagenome</name>
    <dbReference type="NCBI Taxonomy" id="408172"/>
    <lineage>
        <taxon>unclassified sequences</taxon>
        <taxon>metagenomes</taxon>
        <taxon>ecological metagenomes</taxon>
    </lineage>
</organism>
<dbReference type="InterPro" id="IPR003439">
    <property type="entry name" value="ABC_transporter-like_ATP-bd"/>
</dbReference>